<dbReference type="OrthoDB" id="5432037at2"/>
<reference evidence="2 3" key="1">
    <citation type="submission" date="2019-10" db="EMBL/GenBank/DDBJ databases">
        <title>A soil myxobacterium in the family Polyangiaceae.</title>
        <authorList>
            <person name="Li Y."/>
            <person name="Wang J."/>
        </authorList>
    </citation>
    <scope>NUCLEOTIDE SEQUENCE [LARGE SCALE GENOMIC DNA]</scope>
    <source>
        <strain evidence="2 3">DSM 14734</strain>
    </source>
</reference>
<keyword evidence="3" id="KW-1185">Reference proteome</keyword>
<dbReference type="EMBL" id="WJIE01000015">
    <property type="protein sequence ID" value="MRG97164.1"/>
    <property type="molecule type" value="Genomic_DNA"/>
</dbReference>
<accession>A0A6N7Q4G2</accession>
<dbReference type="InterPro" id="IPR021927">
    <property type="entry name" value="DUF3540"/>
</dbReference>
<dbReference type="Pfam" id="PF12059">
    <property type="entry name" value="DUF3540"/>
    <property type="match status" value="1"/>
</dbReference>
<dbReference type="AlphaFoldDB" id="A0A6N7Q4G2"/>
<proteinExistence type="predicted"/>
<protein>
    <submittedName>
        <fullName evidence="2">DUF3540 domain-containing protein</fullName>
    </submittedName>
</protein>
<comment type="caution">
    <text evidence="2">The sequence shown here is derived from an EMBL/GenBank/DDBJ whole genome shotgun (WGS) entry which is preliminary data.</text>
</comment>
<name>A0A6N7Q4G2_9BACT</name>
<dbReference type="Proteomes" id="UP000440224">
    <property type="component" value="Unassembled WGS sequence"/>
</dbReference>
<evidence type="ECO:0000313" key="3">
    <source>
        <dbReference type="Proteomes" id="UP000440224"/>
    </source>
</evidence>
<sequence>MEAPERRIRRTATRRRRRRRTDMSNLARKLDELDAFQVMGTVVRAEDGFFVVRTGRGDMRARRATSCLVEPRERDFVLVAGAPSGAAYVLAVLEREAGAGAAIACDGDLEIKLPQGGLRVAAKENIDFVSAAEVGVAAEGVRVHASSGSVVLDSLSYLGSVVRAEIGKLRHEGGVVERVVERVSERVKRSFRKVEEVDQLRAERIDHSARQVMSLRAENTIVSAEQLVKMDGEQIHLG</sequence>
<evidence type="ECO:0000313" key="2">
    <source>
        <dbReference type="EMBL" id="MRG97164.1"/>
    </source>
</evidence>
<feature type="compositionally biased region" description="Basic residues" evidence="1">
    <location>
        <begin position="7"/>
        <end position="20"/>
    </location>
</feature>
<evidence type="ECO:0000256" key="1">
    <source>
        <dbReference type="SAM" id="MobiDB-lite"/>
    </source>
</evidence>
<gene>
    <name evidence="2" type="ORF">GF068_35345</name>
</gene>
<organism evidence="2 3">
    <name type="scientific">Polyangium spumosum</name>
    <dbReference type="NCBI Taxonomy" id="889282"/>
    <lineage>
        <taxon>Bacteria</taxon>
        <taxon>Pseudomonadati</taxon>
        <taxon>Myxococcota</taxon>
        <taxon>Polyangia</taxon>
        <taxon>Polyangiales</taxon>
        <taxon>Polyangiaceae</taxon>
        <taxon>Polyangium</taxon>
    </lineage>
</organism>
<feature type="region of interest" description="Disordered" evidence="1">
    <location>
        <begin position="1"/>
        <end position="21"/>
    </location>
</feature>